<evidence type="ECO:0000313" key="2">
    <source>
        <dbReference type="EMBL" id="NOJ48031.1"/>
    </source>
</evidence>
<accession>A0A7Y4M324</accession>
<keyword evidence="3" id="KW-1185">Reference proteome</keyword>
<dbReference type="Pfam" id="PF13289">
    <property type="entry name" value="SIR2_2"/>
    <property type="match status" value="1"/>
</dbReference>
<organism evidence="2 3">
    <name type="scientific">Bradyrhizobium archetypum</name>
    <dbReference type="NCBI Taxonomy" id="2721160"/>
    <lineage>
        <taxon>Bacteria</taxon>
        <taxon>Pseudomonadati</taxon>
        <taxon>Pseudomonadota</taxon>
        <taxon>Alphaproteobacteria</taxon>
        <taxon>Hyphomicrobiales</taxon>
        <taxon>Nitrobacteraceae</taxon>
        <taxon>Bradyrhizobium</taxon>
    </lineage>
</organism>
<dbReference type="EMBL" id="JAAVLW010000005">
    <property type="protein sequence ID" value="NOJ48031.1"/>
    <property type="molecule type" value="Genomic_DNA"/>
</dbReference>
<feature type="compositionally biased region" description="Basic residues" evidence="1">
    <location>
        <begin position="298"/>
        <end position="309"/>
    </location>
</feature>
<feature type="region of interest" description="Disordered" evidence="1">
    <location>
        <begin position="275"/>
        <end position="309"/>
    </location>
</feature>
<evidence type="ECO:0000256" key="1">
    <source>
        <dbReference type="SAM" id="MobiDB-lite"/>
    </source>
</evidence>
<dbReference type="InterPro" id="IPR014583">
    <property type="entry name" value="Uncharacterised_Sir2-like"/>
</dbReference>
<dbReference type="InterPro" id="IPR029035">
    <property type="entry name" value="DHS-like_NAD/FAD-binding_dom"/>
</dbReference>
<sequence length="309" mass="35068">MRSSPRDVLARAIRERHAILFVGAGVSMSVGLPSWQTLIDHLLDELELDRSVIEETHESYQMLAEYYRLKQGSIGPLRSWMDRNWKVACDRVSGSEVHRLIVELDFPAIYTTNYDRNLETAFEVHDKPYAKITNAKEIADAPEGVTQIIKFHGDFDDDTSLVLTETDFFDRLSFDSPLDIKFRADALGRTILFIGYSMSDPNIRLLLHRIWEIWEKSGRKEDRPRSFVFMPSPNPVQEALLARWGITLLTPEGDTSVDDALVALLRDVQARIRTLPEAAPEPEGPEIKPSPASVAPIRRSRRPRPGSGC</sequence>
<evidence type="ECO:0000313" key="3">
    <source>
        <dbReference type="Proteomes" id="UP000528734"/>
    </source>
</evidence>
<proteinExistence type="predicted"/>
<dbReference type="Proteomes" id="UP000528734">
    <property type="component" value="Unassembled WGS sequence"/>
</dbReference>
<dbReference type="PIRSF" id="PIRSF033541">
    <property type="entry name" value="ORF25P_Sir2"/>
    <property type="match status" value="1"/>
</dbReference>
<comment type="caution">
    <text evidence="2">The sequence shown here is derived from an EMBL/GenBank/DDBJ whole genome shotgun (WGS) entry which is preliminary data.</text>
</comment>
<gene>
    <name evidence="2" type="ORF">HCN50_17570</name>
</gene>
<protein>
    <submittedName>
        <fullName evidence="2">Sir2 family NAD-dependent protein deacetylase</fullName>
    </submittedName>
</protein>
<dbReference type="SUPFAM" id="SSF52467">
    <property type="entry name" value="DHS-like NAD/FAD-binding domain"/>
    <property type="match status" value="1"/>
</dbReference>
<name>A0A7Y4M324_9BRAD</name>
<dbReference type="CDD" id="cd01406">
    <property type="entry name" value="SIR2-like"/>
    <property type="match status" value="1"/>
</dbReference>
<dbReference type="AlphaFoldDB" id="A0A7Y4M324"/>
<reference evidence="2 3" key="1">
    <citation type="submission" date="2020-03" db="EMBL/GenBank/DDBJ databases">
        <title>Bradyrhizobium diversity isolated from nodules of Muelleranthus trifoliolatus.</title>
        <authorList>
            <person name="Klepa M."/>
            <person name="Helene L."/>
            <person name="Hungria M."/>
        </authorList>
    </citation>
    <scope>NUCLEOTIDE SEQUENCE [LARGE SCALE GENOMIC DNA]</scope>
    <source>
        <strain evidence="2 3">WSM 1744</strain>
    </source>
</reference>
<dbReference type="Gene3D" id="3.40.50.1220">
    <property type="entry name" value="TPP-binding domain"/>
    <property type="match status" value="1"/>
</dbReference>